<accession>A0ABM3ECZ7</accession>
<evidence type="ECO:0000259" key="7">
    <source>
        <dbReference type="PROSITE" id="PS51016"/>
    </source>
</evidence>
<dbReference type="Pfam" id="PF00063">
    <property type="entry name" value="Myosin_head"/>
    <property type="match status" value="1"/>
</dbReference>
<protein>
    <submittedName>
        <fullName evidence="10">Unconventional myosin-XV-like</fullName>
    </submittedName>
</protein>
<evidence type="ECO:0000313" key="9">
    <source>
        <dbReference type="Proteomes" id="UP001652741"/>
    </source>
</evidence>
<organism evidence="9 10">
    <name type="scientific">Salmo salar</name>
    <name type="common">Atlantic salmon</name>
    <dbReference type="NCBI Taxonomy" id="8030"/>
    <lineage>
        <taxon>Eukaryota</taxon>
        <taxon>Metazoa</taxon>
        <taxon>Chordata</taxon>
        <taxon>Craniata</taxon>
        <taxon>Vertebrata</taxon>
        <taxon>Euteleostomi</taxon>
        <taxon>Actinopterygii</taxon>
        <taxon>Neopterygii</taxon>
        <taxon>Teleostei</taxon>
        <taxon>Protacanthopterygii</taxon>
        <taxon>Salmoniformes</taxon>
        <taxon>Salmonidae</taxon>
        <taxon>Salmoninae</taxon>
        <taxon>Salmo</taxon>
    </lineage>
</organism>
<evidence type="ECO:0000313" key="10">
    <source>
        <dbReference type="RefSeq" id="XP_045568941.1"/>
    </source>
</evidence>
<keyword evidence="4" id="KW-0505">Motor protein</keyword>
<dbReference type="SMART" id="SM00139">
    <property type="entry name" value="MyTH4"/>
    <property type="match status" value="1"/>
</dbReference>
<evidence type="ECO:0000259" key="8">
    <source>
        <dbReference type="PROSITE" id="PS51456"/>
    </source>
</evidence>
<keyword evidence="2" id="KW-0067">ATP-binding</keyword>
<dbReference type="PROSITE" id="PS51456">
    <property type="entry name" value="MYOSIN_MOTOR"/>
    <property type="match status" value="1"/>
</dbReference>
<dbReference type="Proteomes" id="UP001652741">
    <property type="component" value="Unplaced"/>
</dbReference>
<dbReference type="InterPro" id="IPR000048">
    <property type="entry name" value="IQ_motif_EF-hand-BS"/>
</dbReference>
<dbReference type="Pfam" id="PF00612">
    <property type="entry name" value="IQ"/>
    <property type="match status" value="2"/>
</dbReference>
<evidence type="ECO:0000256" key="6">
    <source>
        <dbReference type="SAM" id="MobiDB-lite"/>
    </source>
</evidence>
<dbReference type="Gene3D" id="6.20.240.20">
    <property type="match status" value="1"/>
</dbReference>
<keyword evidence="1" id="KW-0547">Nucleotide-binding</keyword>
<proteinExistence type="inferred from homology"/>
<dbReference type="PROSITE" id="PS51016">
    <property type="entry name" value="MYTH4"/>
    <property type="match status" value="1"/>
</dbReference>
<evidence type="ECO:0000256" key="3">
    <source>
        <dbReference type="ARBA" id="ARBA00023123"/>
    </source>
</evidence>
<dbReference type="SMART" id="SM00015">
    <property type="entry name" value="IQ"/>
    <property type="match status" value="3"/>
</dbReference>
<dbReference type="PANTHER" id="PTHR22692:SF21">
    <property type="entry name" value="MYOSIN XVA"/>
    <property type="match status" value="1"/>
</dbReference>
<dbReference type="Gene3D" id="1.25.40.530">
    <property type="entry name" value="MyTH4 domain"/>
    <property type="match status" value="1"/>
</dbReference>
<feature type="region of interest" description="Disordered" evidence="6">
    <location>
        <begin position="432"/>
        <end position="475"/>
    </location>
</feature>
<comment type="caution">
    <text evidence="5">Lacks conserved residue(s) required for the propagation of feature annotation.</text>
</comment>
<feature type="domain" description="Myosin motor" evidence="8">
    <location>
        <begin position="1"/>
        <end position="115"/>
    </location>
</feature>
<comment type="similarity">
    <text evidence="5">Belongs to the TRAFAC class myosin-kinesin ATPase superfamily. Myosin family.</text>
</comment>
<dbReference type="InterPro" id="IPR051567">
    <property type="entry name" value="Unconventional_Myosin_ATPase"/>
</dbReference>
<dbReference type="Gene3D" id="1.20.5.190">
    <property type="match status" value="1"/>
</dbReference>
<keyword evidence="3 5" id="KW-0518">Myosin</keyword>
<dbReference type="InterPro" id="IPR000857">
    <property type="entry name" value="MyTH4_dom"/>
</dbReference>
<dbReference type="GeneID" id="123735229"/>
<dbReference type="Gene3D" id="3.40.850.10">
    <property type="entry name" value="Kinesin motor domain"/>
    <property type="match status" value="1"/>
</dbReference>
<feature type="domain" description="MyTH4" evidence="7">
    <location>
        <begin position="281"/>
        <end position="438"/>
    </location>
</feature>
<dbReference type="InterPro" id="IPR036961">
    <property type="entry name" value="Kinesin_motor_dom_sf"/>
</dbReference>
<dbReference type="SUPFAM" id="SSF52540">
    <property type="entry name" value="P-loop containing nucleoside triphosphate hydrolases"/>
    <property type="match status" value="1"/>
</dbReference>
<dbReference type="InterPro" id="IPR001609">
    <property type="entry name" value="Myosin_head_motor_dom-like"/>
</dbReference>
<evidence type="ECO:0000256" key="4">
    <source>
        <dbReference type="ARBA" id="ARBA00023175"/>
    </source>
</evidence>
<dbReference type="PANTHER" id="PTHR22692">
    <property type="entry name" value="MYOSIN VII, XV"/>
    <property type="match status" value="1"/>
</dbReference>
<dbReference type="PROSITE" id="PS50096">
    <property type="entry name" value="IQ"/>
    <property type="match status" value="2"/>
</dbReference>
<dbReference type="RefSeq" id="XP_045568941.1">
    <property type="nucleotide sequence ID" value="XM_045712985.1"/>
</dbReference>
<dbReference type="InterPro" id="IPR027417">
    <property type="entry name" value="P-loop_NTPase"/>
</dbReference>
<evidence type="ECO:0000256" key="1">
    <source>
        <dbReference type="ARBA" id="ARBA00022741"/>
    </source>
</evidence>
<evidence type="ECO:0000256" key="2">
    <source>
        <dbReference type="ARBA" id="ARBA00022840"/>
    </source>
</evidence>
<keyword evidence="9" id="KW-1185">Reference proteome</keyword>
<evidence type="ECO:0000256" key="5">
    <source>
        <dbReference type="PROSITE-ProRule" id="PRU00782"/>
    </source>
</evidence>
<dbReference type="InterPro" id="IPR038185">
    <property type="entry name" value="MyTH4_dom_sf"/>
</dbReference>
<sequence length="495" mass="57356">MERCNPSFIRCIKPNSQKEPGVFETELVTSQLRYSGILETIRIRREGYPVRLAFNDFLFRYKSLVGLKQPPAPDGENCIFMLCKLVPLRPGAYQVGVTKLFLKEEVYQLLESKRERVRQVAALTLQRYTRMFFVRKRYTEFRTKIVRLQAYCRGFLTRKRYLKMRKSLVKFRSLVHMYVTRKRYIKMKLEARRKAEEERRRREEELLKREVVNVSHLVIPAELGSLLQAAAGGRQLHAESLALVQAPHIPEENQLTLPLDINNNPFSRYVQLHFREPMFGMLTVPLETTLTCMDEDLRQEALEVFVMILRFMGDPHLNGAQENLFGNYIIQRGLANQGLRDEILAQLANQVWRNPNHDNHRLIQANQKSRLLSGSAPETARTYPLALLEWTANRKRANMVLQVTCFDDLELLSDFPKQKSYYIISAEDPNRVRPNARLDDEPPFISTTQPAYSRPDSDGYSSHVESDVIGDGPTQRGVDRYLDSLFAPVLSDGST</sequence>
<feature type="non-terminal residue" evidence="10">
    <location>
        <position position="495"/>
    </location>
</feature>
<name>A0ABM3ECZ7_SALSA</name>
<gene>
    <name evidence="10" type="primary">LOC123735229</name>
</gene>
<reference evidence="10" key="1">
    <citation type="submission" date="2025-08" db="UniProtKB">
        <authorList>
            <consortium name="RefSeq"/>
        </authorList>
    </citation>
    <scope>IDENTIFICATION</scope>
</reference>
<keyword evidence="5" id="KW-0009">Actin-binding</keyword>